<comment type="subcellular location">
    <subcellularLocation>
        <location evidence="11">Cell membrane</location>
        <topology evidence="11">Peripheral membrane protein</topology>
        <orientation evidence="11">Cytoplasmic side</orientation>
    </subcellularLocation>
    <subcellularLocation>
        <location evidence="11">Cytoplasm</location>
    </subcellularLocation>
    <text evidence="11">Distribution is 50-50.</text>
</comment>
<dbReference type="InterPro" id="IPR011115">
    <property type="entry name" value="SecA_DEAD"/>
</dbReference>
<evidence type="ECO:0000256" key="8">
    <source>
        <dbReference type="ARBA" id="ARBA00022967"/>
    </source>
</evidence>
<dbReference type="InterPro" id="IPR014018">
    <property type="entry name" value="SecA_motor_DEAD"/>
</dbReference>
<comment type="similarity">
    <text evidence="11">Belongs to the SecA family.</text>
</comment>
<dbReference type="PROSITE" id="PS51192">
    <property type="entry name" value="HELICASE_ATP_BIND_1"/>
    <property type="match status" value="1"/>
</dbReference>
<dbReference type="GO" id="GO:0065002">
    <property type="term" value="P:intracellular protein transmembrane transport"/>
    <property type="evidence" value="ECO:0007669"/>
    <property type="project" value="UniProtKB-UniRule"/>
</dbReference>
<dbReference type="Pfam" id="PF01043">
    <property type="entry name" value="SecA_PP_bind"/>
    <property type="match status" value="1"/>
</dbReference>
<evidence type="ECO:0000256" key="2">
    <source>
        <dbReference type="ARBA" id="ARBA00022475"/>
    </source>
</evidence>
<dbReference type="GO" id="GO:0031522">
    <property type="term" value="C:cell envelope Sec protein transport complex"/>
    <property type="evidence" value="ECO:0007669"/>
    <property type="project" value="TreeGrafter"/>
</dbReference>
<feature type="domain" description="SecA family profile" evidence="14">
    <location>
        <begin position="28"/>
        <end position="613"/>
    </location>
</feature>
<dbReference type="Pfam" id="PF21090">
    <property type="entry name" value="P-loop_SecA"/>
    <property type="match status" value="2"/>
</dbReference>
<dbReference type="SMART" id="SM00957">
    <property type="entry name" value="SecA_DEAD"/>
    <property type="match status" value="1"/>
</dbReference>
<dbReference type="PROSITE" id="PS51194">
    <property type="entry name" value="HELICASE_CTER"/>
    <property type="match status" value="1"/>
</dbReference>
<dbReference type="InterPro" id="IPR036670">
    <property type="entry name" value="SecA_X-link_sf"/>
</dbReference>
<evidence type="ECO:0000259" key="12">
    <source>
        <dbReference type="PROSITE" id="PS51192"/>
    </source>
</evidence>
<dbReference type="InterPro" id="IPR000185">
    <property type="entry name" value="SecA"/>
</dbReference>
<dbReference type="GO" id="GO:0005829">
    <property type="term" value="C:cytosol"/>
    <property type="evidence" value="ECO:0007669"/>
    <property type="project" value="TreeGrafter"/>
</dbReference>
<evidence type="ECO:0000256" key="7">
    <source>
        <dbReference type="ARBA" id="ARBA00022927"/>
    </source>
</evidence>
<dbReference type="RefSeq" id="WP_188862510.1">
    <property type="nucleotide sequence ID" value="NZ_BMLT01000013.1"/>
</dbReference>
<keyword evidence="1 11" id="KW-0813">Transport</keyword>
<dbReference type="InterPro" id="IPR027417">
    <property type="entry name" value="P-loop_NTPase"/>
</dbReference>
<dbReference type="SUPFAM" id="SSF81767">
    <property type="entry name" value="Pre-protein crosslinking domain of SecA"/>
    <property type="match status" value="1"/>
</dbReference>
<comment type="function">
    <text evidence="11">Part of the Sec protein translocase complex. Interacts with the SecYEG preprotein conducting channel. Has a central role in coupling the hydrolysis of ATP to the transfer of proteins into and across the cell membrane, serving both as a receptor for the preprotein-SecB complex and as an ATP-driven molecular motor driving the stepwise translocation of polypeptide chains across the membrane.</text>
</comment>
<keyword evidence="3 11" id="KW-0963">Cytoplasm</keyword>
<dbReference type="GO" id="GO:0006605">
    <property type="term" value="P:protein targeting"/>
    <property type="evidence" value="ECO:0007669"/>
    <property type="project" value="UniProtKB-UniRule"/>
</dbReference>
<comment type="catalytic activity">
    <reaction evidence="11">
        <text>ATP + H2O + cellular proteinSide 1 = ADP + phosphate + cellular proteinSide 2.</text>
        <dbReference type="EC" id="7.4.2.8"/>
    </reaction>
</comment>
<dbReference type="Proteomes" id="UP000599578">
    <property type="component" value="Unassembled WGS sequence"/>
</dbReference>
<keyword evidence="4" id="KW-0997">Cell inner membrane</keyword>
<evidence type="ECO:0000256" key="6">
    <source>
        <dbReference type="ARBA" id="ARBA00022840"/>
    </source>
</evidence>
<dbReference type="Pfam" id="PF07517">
    <property type="entry name" value="SecA_DEAD"/>
    <property type="match status" value="1"/>
</dbReference>
<dbReference type="SMART" id="SM00958">
    <property type="entry name" value="SecA_PP_bind"/>
    <property type="match status" value="1"/>
</dbReference>
<name>A0A917ZQ92_9GAMM</name>
<dbReference type="PANTHER" id="PTHR30612">
    <property type="entry name" value="SECA INNER MEMBRANE COMPONENT OF SEC PROTEIN SECRETION SYSTEM"/>
    <property type="match status" value="1"/>
</dbReference>
<dbReference type="GO" id="GO:0043952">
    <property type="term" value="P:protein transport by the Sec complex"/>
    <property type="evidence" value="ECO:0007669"/>
    <property type="project" value="TreeGrafter"/>
</dbReference>
<evidence type="ECO:0000256" key="3">
    <source>
        <dbReference type="ARBA" id="ARBA00022490"/>
    </source>
</evidence>
<dbReference type="CDD" id="cd17928">
    <property type="entry name" value="DEXDc_SecA"/>
    <property type="match status" value="1"/>
</dbReference>
<accession>A0A917ZQ92</accession>
<dbReference type="InterPro" id="IPR011130">
    <property type="entry name" value="SecA_preprotein_X-link_dom"/>
</dbReference>
<feature type="binding site" evidence="11">
    <location>
        <position position="535"/>
    </location>
    <ligand>
        <name>ATP</name>
        <dbReference type="ChEBI" id="CHEBI:30616"/>
    </ligand>
</feature>
<keyword evidence="8 11" id="KW-1278">Translocase</keyword>
<feature type="binding site" evidence="11">
    <location>
        <position position="112"/>
    </location>
    <ligand>
        <name>ATP</name>
        <dbReference type="ChEBI" id="CHEBI:30616"/>
    </ligand>
</feature>
<dbReference type="AlphaFoldDB" id="A0A917ZQ92"/>
<feature type="domain" description="Helicase C-terminal" evidence="13">
    <location>
        <begin position="460"/>
        <end position="616"/>
    </location>
</feature>
<dbReference type="SUPFAM" id="SSF52540">
    <property type="entry name" value="P-loop containing nucleoside triphosphate hydrolases"/>
    <property type="match status" value="2"/>
</dbReference>
<dbReference type="PANTHER" id="PTHR30612:SF0">
    <property type="entry name" value="CHLOROPLAST PROTEIN-TRANSPORTING ATPASE"/>
    <property type="match status" value="1"/>
</dbReference>
<dbReference type="PROSITE" id="PS01312">
    <property type="entry name" value="SECA"/>
    <property type="match status" value="1"/>
</dbReference>
<keyword evidence="2 11" id="KW-1003">Cell membrane</keyword>
<dbReference type="PRINTS" id="PR00906">
    <property type="entry name" value="SECA"/>
</dbReference>
<dbReference type="InterPro" id="IPR001650">
    <property type="entry name" value="Helicase_C-like"/>
</dbReference>
<dbReference type="Gene3D" id="3.40.50.300">
    <property type="entry name" value="P-loop containing nucleotide triphosphate hydrolases"/>
    <property type="match status" value="2"/>
</dbReference>
<comment type="caution">
    <text evidence="15">The sequence shown here is derived from an EMBL/GenBank/DDBJ whole genome shotgun (WGS) entry which is preliminary data.</text>
</comment>
<dbReference type="FunFam" id="3.40.50.300:FF:000429">
    <property type="entry name" value="Preprotein translocase subunit SecA"/>
    <property type="match status" value="1"/>
</dbReference>
<evidence type="ECO:0000256" key="9">
    <source>
        <dbReference type="ARBA" id="ARBA00023010"/>
    </source>
</evidence>
<keyword evidence="5 11" id="KW-0547">Nucleotide-binding</keyword>
<dbReference type="GO" id="GO:0005886">
    <property type="term" value="C:plasma membrane"/>
    <property type="evidence" value="ECO:0007669"/>
    <property type="project" value="UniProtKB-SubCell"/>
</dbReference>
<dbReference type="GO" id="GO:0008564">
    <property type="term" value="F:protein-exporting ATPase activity"/>
    <property type="evidence" value="ECO:0007669"/>
    <property type="project" value="UniProtKB-EC"/>
</dbReference>
<reference evidence="15 16" key="1">
    <citation type="journal article" date="2014" name="Int. J. Syst. Evol. Microbiol.">
        <title>Complete genome sequence of Corynebacterium casei LMG S-19264T (=DSM 44701T), isolated from a smear-ripened cheese.</title>
        <authorList>
            <consortium name="US DOE Joint Genome Institute (JGI-PGF)"/>
            <person name="Walter F."/>
            <person name="Albersmeier A."/>
            <person name="Kalinowski J."/>
            <person name="Ruckert C."/>
        </authorList>
    </citation>
    <scope>NUCLEOTIDE SEQUENCE [LARGE SCALE GENOMIC DNA]</scope>
    <source>
        <strain evidence="15 16">CGMCC 1.7286</strain>
    </source>
</reference>
<dbReference type="PROSITE" id="PS51196">
    <property type="entry name" value="SECA_MOTOR_DEAD"/>
    <property type="match status" value="1"/>
</dbReference>
<keyword evidence="6 11" id="KW-0067">ATP-binding</keyword>
<gene>
    <name evidence="11" type="primary">secA</name>
    <name evidence="15" type="ORF">GCM10011348_41070</name>
</gene>
<keyword evidence="10 11" id="KW-0472">Membrane</keyword>
<evidence type="ECO:0000259" key="13">
    <source>
        <dbReference type="PROSITE" id="PS51194"/>
    </source>
</evidence>
<evidence type="ECO:0000259" key="14">
    <source>
        <dbReference type="PROSITE" id="PS51196"/>
    </source>
</evidence>
<dbReference type="EMBL" id="BMLT01000013">
    <property type="protein sequence ID" value="GGO87570.1"/>
    <property type="molecule type" value="Genomic_DNA"/>
</dbReference>
<evidence type="ECO:0000256" key="10">
    <source>
        <dbReference type="ARBA" id="ARBA00023136"/>
    </source>
</evidence>
<dbReference type="InterPro" id="IPR014001">
    <property type="entry name" value="Helicase_ATP-bd"/>
</dbReference>
<proteinExistence type="inferred from homology"/>
<dbReference type="HAMAP" id="MF_01382">
    <property type="entry name" value="SecA"/>
    <property type="match status" value="1"/>
</dbReference>
<dbReference type="CDD" id="cd18803">
    <property type="entry name" value="SF2_C_secA"/>
    <property type="match status" value="1"/>
</dbReference>
<dbReference type="GO" id="GO:0005524">
    <property type="term" value="F:ATP binding"/>
    <property type="evidence" value="ECO:0007669"/>
    <property type="project" value="UniProtKB-UniRule"/>
</dbReference>
<feature type="domain" description="Helicase ATP-binding" evidence="12">
    <location>
        <begin position="114"/>
        <end position="304"/>
    </location>
</feature>
<evidence type="ECO:0000313" key="15">
    <source>
        <dbReference type="EMBL" id="GGO87570.1"/>
    </source>
</evidence>
<evidence type="ECO:0000256" key="4">
    <source>
        <dbReference type="ARBA" id="ARBA00022519"/>
    </source>
</evidence>
<feature type="binding site" evidence="11">
    <location>
        <begin position="130"/>
        <end position="134"/>
    </location>
    <ligand>
        <name>ATP</name>
        <dbReference type="ChEBI" id="CHEBI:30616"/>
    </ligand>
</feature>
<protein>
    <recommendedName>
        <fullName evidence="11">Protein translocase subunit SecA</fullName>
        <ecNumber evidence="11">7.4.2.8</ecNumber>
    </recommendedName>
</protein>
<organism evidence="15 16">
    <name type="scientific">Marinobacterium nitratireducens</name>
    <dbReference type="NCBI Taxonomy" id="518897"/>
    <lineage>
        <taxon>Bacteria</taxon>
        <taxon>Pseudomonadati</taxon>
        <taxon>Pseudomonadota</taxon>
        <taxon>Gammaproteobacteria</taxon>
        <taxon>Oceanospirillales</taxon>
        <taxon>Oceanospirillaceae</taxon>
        <taxon>Marinobacterium</taxon>
    </lineage>
</organism>
<dbReference type="InterPro" id="IPR020937">
    <property type="entry name" value="SecA_CS"/>
</dbReference>
<evidence type="ECO:0000256" key="5">
    <source>
        <dbReference type="ARBA" id="ARBA00022741"/>
    </source>
</evidence>
<evidence type="ECO:0000256" key="1">
    <source>
        <dbReference type="ARBA" id="ARBA00022448"/>
    </source>
</evidence>
<dbReference type="InterPro" id="IPR044722">
    <property type="entry name" value="SecA_SF2_C"/>
</dbReference>
<dbReference type="GO" id="GO:0017038">
    <property type="term" value="P:protein import"/>
    <property type="evidence" value="ECO:0007669"/>
    <property type="project" value="InterPro"/>
</dbReference>
<dbReference type="EC" id="7.4.2.8" evidence="11"/>
<keyword evidence="9 11" id="KW-0811">Translocation</keyword>
<keyword evidence="16" id="KW-1185">Reference proteome</keyword>
<evidence type="ECO:0000313" key="16">
    <source>
        <dbReference type="Proteomes" id="UP000599578"/>
    </source>
</evidence>
<evidence type="ECO:0000256" key="11">
    <source>
        <dbReference type="HAMAP-Rule" id="MF_01382"/>
    </source>
</evidence>
<dbReference type="Gene3D" id="3.90.1440.10">
    <property type="entry name" value="SecA, preprotein cross-linking domain"/>
    <property type="match status" value="1"/>
</dbReference>
<sequence length="649" mass="72875">MRSCVGTLQAGEAYALRSDAPPGLLDRLSERLALPQRLVDRSWLRLARILPPVQAHAETFRTMPDELLRRHCLDLRRRLKSSRLALPVAGEAFALIREISRRRLGMSHFDVQLVGGWAMLNGMVAEMATGEGKTLTATLAAGTAALSGIPVHVITVNDYLAGRDAEAMRPVYEALGLSVGAALTGMSDAQRRAAYGCDVTYTTNKQVAFDHLRDRIRLRHRNSRIGLHFLPQDQDGLLLRGLHFALVDEADSVLVDEAVTPLIISRRGRPVYTPDMLDTALTTAESLRAGRDYCLYAERRQVELLSDGQQFLARWAQDTAGLWCNTRYREYLILQALRALYLYQRDRHYLVDDGKVQIIDEFTGRVMPDRSWEQGLHQLIEAKEGCEITGEMETLGRISYQRFFRRYSMLGGMSGTLREVAPELRAVYELSVAAVRPHRPNCRRYLPVTVVRTEAQKWQRVLKRIATVHDSGRPVLVGTRSVAASEHLSGLLSQAGLEHRILNARQDVAEAEIIALAGQPRQITVATNMAGRGTDICLGPGVADLGGLHVIATERHEARRIDRQLFGRCARQGDPGSCEEILSLEDELVARQLPGWLRGLMRPLGRPASLLMLTLAQRRAQRRSYRMRLRMQKMDEYLENVLAFTGRLE</sequence>
<keyword evidence="7 11" id="KW-0653">Protein transport</keyword>
<comment type="subunit">
    <text evidence="11">Monomer and homodimer. Part of the essential Sec protein translocation apparatus which comprises SecA, SecYEG and auxiliary proteins SecDF-YajC and YidC.</text>
</comment>